<keyword evidence="2" id="KW-1003">Cell membrane</keyword>
<keyword evidence="5 6" id="KW-0472">Membrane</keyword>
<comment type="caution">
    <text evidence="8">The sequence shown here is derived from an EMBL/GenBank/DDBJ whole genome shotgun (WGS) entry which is preliminary data.</text>
</comment>
<proteinExistence type="predicted"/>
<protein>
    <recommendedName>
        <fullName evidence="7">ABC-2 type transporter transmembrane domain-containing protein</fullName>
    </recommendedName>
</protein>
<feature type="transmembrane region" description="Helical" evidence="6">
    <location>
        <begin position="99"/>
        <end position="124"/>
    </location>
</feature>
<sequence length="245" mass="27393">MHNIWVIAKREYKLFFISPIAYGLLFVTLLTLGGFLFLDILYATQTQAFVPNIQRTFQLFIFPLLFLSVPAITMRTLAEENRAGTLELLLTAPVTDWELVFGKWLGTFFFFVTSIALTLVYPLILNSIVDPGIDQGVLISGYIGLILITAAMSAIGVLVSSFFRNQVAALLVTFGVIILFWVIGSPAQLVDGVAADVLRYLSLTEHFYDSFLIGLVRIQDVVYYLSMTAIALFLGSISVEARRWR</sequence>
<organism evidence="8 9">
    <name type="scientific">Levilinea saccharolytica</name>
    <dbReference type="NCBI Taxonomy" id="229921"/>
    <lineage>
        <taxon>Bacteria</taxon>
        <taxon>Bacillati</taxon>
        <taxon>Chloroflexota</taxon>
        <taxon>Anaerolineae</taxon>
        <taxon>Anaerolineales</taxon>
        <taxon>Anaerolineaceae</taxon>
        <taxon>Levilinea</taxon>
    </lineage>
</organism>
<evidence type="ECO:0000256" key="4">
    <source>
        <dbReference type="ARBA" id="ARBA00022989"/>
    </source>
</evidence>
<evidence type="ECO:0000256" key="5">
    <source>
        <dbReference type="ARBA" id="ARBA00023136"/>
    </source>
</evidence>
<dbReference type="PANTHER" id="PTHR30294:SF29">
    <property type="entry name" value="MULTIDRUG ABC TRANSPORTER PERMEASE YBHS-RELATED"/>
    <property type="match status" value="1"/>
</dbReference>
<feature type="domain" description="ABC-2 type transporter transmembrane" evidence="7">
    <location>
        <begin position="50"/>
        <end position="201"/>
    </location>
</feature>
<dbReference type="RefSeq" id="WP_062418516.1">
    <property type="nucleotide sequence ID" value="NZ_DF967974.1"/>
</dbReference>
<accession>A0A0P6XXT5</accession>
<evidence type="ECO:0000256" key="2">
    <source>
        <dbReference type="ARBA" id="ARBA00022475"/>
    </source>
</evidence>
<evidence type="ECO:0000256" key="1">
    <source>
        <dbReference type="ARBA" id="ARBA00004651"/>
    </source>
</evidence>
<dbReference type="GO" id="GO:0140359">
    <property type="term" value="F:ABC-type transporter activity"/>
    <property type="evidence" value="ECO:0007669"/>
    <property type="project" value="InterPro"/>
</dbReference>
<dbReference type="InterPro" id="IPR013525">
    <property type="entry name" value="ABC2_TM"/>
</dbReference>
<feature type="transmembrane region" description="Helical" evidence="6">
    <location>
        <begin position="167"/>
        <end position="184"/>
    </location>
</feature>
<dbReference type="STRING" id="229921.ADN01_06585"/>
<dbReference type="Proteomes" id="UP000050501">
    <property type="component" value="Unassembled WGS sequence"/>
</dbReference>
<keyword evidence="4 6" id="KW-1133">Transmembrane helix</keyword>
<keyword evidence="9" id="KW-1185">Reference proteome</keyword>
<feature type="transmembrane region" description="Helical" evidence="6">
    <location>
        <begin position="12"/>
        <end position="37"/>
    </location>
</feature>
<feature type="transmembrane region" description="Helical" evidence="6">
    <location>
        <begin position="221"/>
        <end position="239"/>
    </location>
</feature>
<keyword evidence="3 6" id="KW-0812">Transmembrane</keyword>
<feature type="transmembrane region" description="Helical" evidence="6">
    <location>
        <begin position="57"/>
        <end position="78"/>
    </location>
</feature>
<evidence type="ECO:0000313" key="8">
    <source>
        <dbReference type="EMBL" id="KPL85036.1"/>
    </source>
</evidence>
<gene>
    <name evidence="8" type="ORF">ADN01_06585</name>
</gene>
<feature type="transmembrane region" description="Helical" evidence="6">
    <location>
        <begin position="136"/>
        <end position="160"/>
    </location>
</feature>
<dbReference type="GO" id="GO:0005886">
    <property type="term" value="C:plasma membrane"/>
    <property type="evidence" value="ECO:0007669"/>
    <property type="project" value="UniProtKB-SubCell"/>
</dbReference>
<reference evidence="8 9" key="1">
    <citation type="submission" date="2015-07" db="EMBL/GenBank/DDBJ databases">
        <title>Genome sequence of Levilinea saccharolytica DSM 16555.</title>
        <authorList>
            <person name="Hemp J."/>
            <person name="Ward L.M."/>
            <person name="Pace L.A."/>
            <person name="Fischer W.W."/>
        </authorList>
    </citation>
    <scope>NUCLEOTIDE SEQUENCE [LARGE SCALE GENOMIC DNA]</scope>
    <source>
        <strain evidence="8 9">KIBI-1</strain>
    </source>
</reference>
<evidence type="ECO:0000313" key="9">
    <source>
        <dbReference type="Proteomes" id="UP000050501"/>
    </source>
</evidence>
<dbReference type="EMBL" id="LGCM01000027">
    <property type="protein sequence ID" value="KPL85036.1"/>
    <property type="molecule type" value="Genomic_DNA"/>
</dbReference>
<evidence type="ECO:0000259" key="7">
    <source>
        <dbReference type="Pfam" id="PF12698"/>
    </source>
</evidence>
<comment type="subcellular location">
    <subcellularLocation>
        <location evidence="1">Cell membrane</location>
        <topology evidence="1">Multi-pass membrane protein</topology>
    </subcellularLocation>
</comment>
<dbReference type="PANTHER" id="PTHR30294">
    <property type="entry name" value="MEMBRANE COMPONENT OF ABC TRANSPORTER YHHJ-RELATED"/>
    <property type="match status" value="1"/>
</dbReference>
<dbReference type="InterPro" id="IPR051449">
    <property type="entry name" value="ABC-2_transporter_component"/>
</dbReference>
<dbReference type="Pfam" id="PF12698">
    <property type="entry name" value="ABC2_membrane_3"/>
    <property type="match status" value="1"/>
</dbReference>
<dbReference type="OrthoDB" id="9794512at2"/>
<dbReference type="AlphaFoldDB" id="A0A0P6XXT5"/>
<evidence type="ECO:0000256" key="6">
    <source>
        <dbReference type="SAM" id="Phobius"/>
    </source>
</evidence>
<name>A0A0P6XXT5_9CHLR</name>
<evidence type="ECO:0000256" key="3">
    <source>
        <dbReference type="ARBA" id="ARBA00022692"/>
    </source>
</evidence>